<evidence type="ECO:0000313" key="1">
    <source>
        <dbReference type="Proteomes" id="UP000887576"/>
    </source>
</evidence>
<organism evidence="1 2">
    <name type="scientific">Panagrolaimus sp. JU765</name>
    <dbReference type="NCBI Taxonomy" id="591449"/>
    <lineage>
        <taxon>Eukaryota</taxon>
        <taxon>Metazoa</taxon>
        <taxon>Ecdysozoa</taxon>
        <taxon>Nematoda</taxon>
        <taxon>Chromadorea</taxon>
        <taxon>Rhabditida</taxon>
        <taxon>Tylenchina</taxon>
        <taxon>Panagrolaimomorpha</taxon>
        <taxon>Panagrolaimoidea</taxon>
        <taxon>Panagrolaimidae</taxon>
        <taxon>Panagrolaimus</taxon>
    </lineage>
</organism>
<dbReference type="Proteomes" id="UP000887576">
    <property type="component" value="Unplaced"/>
</dbReference>
<evidence type="ECO:0000313" key="2">
    <source>
        <dbReference type="WBParaSite" id="JU765_v2.g9227.t1"/>
    </source>
</evidence>
<proteinExistence type="predicted"/>
<protein>
    <submittedName>
        <fullName evidence="2">G-protein coupled receptors family 1 profile domain-containing protein</fullName>
    </submittedName>
</protein>
<sequence length="218" mass="24869">MIQFCMGLERACSLVYPIFFREKVEKNSKTIIFATILFVVFSLATGFALAYGERLKPQMYYCGRKAAFSKAYGSFIYATNVVCYVFGFFFNLIAYFKAVHLKKSTSRSSHLKKIRYYLFISFFSTFLVSVPNLISLCSSWIKEVDDAISKPAVWMACINSGLSPFVYFAFNKDYRQRLLNLIEVGREAQLAGAIATTSTPRMNGTTFVQTVQPRVVRF</sequence>
<accession>A0AC34RRD1</accession>
<dbReference type="WBParaSite" id="JU765_v2.g9227.t1">
    <property type="protein sequence ID" value="JU765_v2.g9227.t1"/>
    <property type="gene ID" value="JU765_v2.g9227"/>
</dbReference>
<reference evidence="2" key="1">
    <citation type="submission" date="2022-11" db="UniProtKB">
        <authorList>
            <consortium name="WormBaseParasite"/>
        </authorList>
    </citation>
    <scope>IDENTIFICATION</scope>
</reference>
<name>A0AC34RRD1_9BILA</name>